<dbReference type="InterPro" id="IPR029058">
    <property type="entry name" value="AB_hydrolase_fold"/>
</dbReference>
<dbReference type="PANTHER" id="PTHR34853">
    <property type="match status" value="1"/>
</dbReference>
<dbReference type="SUPFAM" id="SSF53474">
    <property type="entry name" value="alpha/beta-Hydrolases"/>
    <property type="match status" value="1"/>
</dbReference>
<sequence length="410" mass="43062">MPASTVVRALFVTFIVTCISISADGTASAAPTAPSWSGMDVVDYSGVVPRQPGSVLQSVPLDRTLVDADFPQVRDARRFLYSSTDNTGAATLSTAAVFVPSGVAPAGGWPVMAWAHGTVGIGDDCAPSGHSLNPGFSEETDFLNSFLDRGYAIVATDYAGAGTPGTQKYLNATSEGRNVIDSVRAVHNLGLELSENWSVVGFSQGGGAALGTGSQVTQYSPDLAASFKGTVSIAGSANLEYLLPALGPGVPPVGLTVLNPRLSLYIALTLAGFRSFYPDLDLDSYLSPLGRDLLRHAEQVCFSSPDQATGYEDVVIGDMFVKPLGAISGIVDLFRTYQGSPVTGFDRPVLLLQGLLDKDVPMTFSNVATAPEIAARGRQVDVKIYPAYDHGTTIANAASDVHEFLEPLYR</sequence>
<gene>
    <name evidence="2" type="ORF">R3P96_00440</name>
</gene>
<keyword evidence="1" id="KW-0732">Signal</keyword>
<feature type="chain" id="PRO_5046118447" evidence="1">
    <location>
        <begin position="30"/>
        <end position="410"/>
    </location>
</feature>
<evidence type="ECO:0000313" key="2">
    <source>
        <dbReference type="EMBL" id="MDV6259799.1"/>
    </source>
</evidence>
<dbReference type="EMBL" id="JAWLJX010000001">
    <property type="protein sequence ID" value="MDV6259799.1"/>
    <property type="molecule type" value="Genomic_DNA"/>
</dbReference>
<reference evidence="2 3" key="1">
    <citation type="submission" date="2023-10" db="EMBL/GenBank/DDBJ databases">
        <title>Development of a sustainable strategy for remediation of hydrocarbon-contaminated territories based on the waste exchange concept.</title>
        <authorList>
            <person name="Krivoruchko A."/>
        </authorList>
    </citation>
    <scope>NUCLEOTIDE SEQUENCE [LARGE SCALE GENOMIC DNA]</scope>
    <source>
        <strain evidence="2 3">IEGM 1323</strain>
    </source>
</reference>
<dbReference type="RefSeq" id="WP_317562702.1">
    <property type="nucleotide sequence ID" value="NZ_JAWLJX010000001.1"/>
</dbReference>
<evidence type="ECO:0000256" key="1">
    <source>
        <dbReference type="SAM" id="SignalP"/>
    </source>
</evidence>
<dbReference type="InterPro" id="IPR005152">
    <property type="entry name" value="Lipase_secreted"/>
</dbReference>
<dbReference type="Proteomes" id="UP001185755">
    <property type="component" value="Unassembled WGS sequence"/>
</dbReference>
<dbReference type="Gene3D" id="3.40.50.1820">
    <property type="entry name" value="alpha/beta hydrolase"/>
    <property type="match status" value="1"/>
</dbReference>
<dbReference type="Pfam" id="PF03583">
    <property type="entry name" value="LIP"/>
    <property type="match status" value="1"/>
</dbReference>
<dbReference type="PIRSF" id="PIRSF029171">
    <property type="entry name" value="Esterase_LipA"/>
    <property type="match status" value="1"/>
</dbReference>
<proteinExistence type="predicted"/>
<accession>A0ABU4B6I0</accession>
<evidence type="ECO:0000313" key="3">
    <source>
        <dbReference type="Proteomes" id="UP001185755"/>
    </source>
</evidence>
<name>A0ABU4B6I0_9NOCA</name>
<dbReference type="PANTHER" id="PTHR34853:SF1">
    <property type="entry name" value="LIPASE 5"/>
    <property type="match status" value="1"/>
</dbReference>
<organism evidence="2 3">
    <name type="scientific">Rhodococcoides yunnanense</name>
    <dbReference type="NCBI Taxonomy" id="278209"/>
    <lineage>
        <taxon>Bacteria</taxon>
        <taxon>Bacillati</taxon>
        <taxon>Actinomycetota</taxon>
        <taxon>Actinomycetes</taxon>
        <taxon>Mycobacteriales</taxon>
        <taxon>Nocardiaceae</taxon>
        <taxon>Rhodococcoides</taxon>
    </lineage>
</organism>
<keyword evidence="3" id="KW-1185">Reference proteome</keyword>
<feature type="signal peptide" evidence="1">
    <location>
        <begin position="1"/>
        <end position="29"/>
    </location>
</feature>
<protein>
    <submittedName>
        <fullName evidence="2">Lipase family protein</fullName>
    </submittedName>
</protein>
<comment type="caution">
    <text evidence="2">The sequence shown here is derived from an EMBL/GenBank/DDBJ whole genome shotgun (WGS) entry which is preliminary data.</text>
</comment>